<reference evidence="1" key="1">
    <citation type="submission" date="2022-07" db="EMBL/GenBank/DDBJ databases">
        <title>Phylogenomic reconstructions and comparative analyses of Kickxellomycotina fungi.</title>
        <authorList>
            <person name="Reynolds N.K."/>
            <person name="Stajich J.E."/>
            <person name="Barry K."/>
            <person name="Grigoriev I.V."/>
            <person name="Crous P."/>
            <person name="Smith M.E."/>
        </authorList>
    </citation>
    <scope>NUCLEOTIDE SEQUENCE</scope>
    <source>
        <strain evidence="1">CBS 109366</strain>
    </source>
</reference>
<keyword evidence="2" id="KW-1185">Reference proteome</keyword>
<name>A0ACC1JV15_9FUNG</name>
<proteinExistence type="predicted"/>
<feature type="non-terminal residue" evidence="1">
    <location>
        <position position="1"/>
    </location>
</feature>
<gene>
    <name evidence="1" type="ORF">IWQ57_003812</name>
</gene>
<protein>
    <submittedName>
        <fullName evidence="1">Uncharacterized protein</fullName>
    </submittedName>
</protein>
<accession>A0ACC1JV15</accession>
<comment type="caution">
    <text evidence="1">The sequence shown here is derived from an EMBL/GenBank/DDBJ whole genome shotgun (WGS) entry which is preliminary data.</text>
</comment>
<dbReference type="Proteomes" id="UP001140234">
    <property type="component" value="Unassembled WGS sequence"/>
</dbReference>
<dbReference type="EMBL" id="JANBUJ010001340">
    <property type="protein sequence ID" value="KAJ2767774.1"/>
    <property type="molecule type" value="Genomic_DNA"/>
</dbReference>
<feature type="non-terminal residue" evidence="1">
    <location>
        <position position="88"/>
    </location>
</feature>
<evidence type="ECO:0000313" key="1">
    <source>
        <dbReference type="EMBL" id="KAJ2767774.1"/>
    </source>
</evidence>
<sequence length="88" mass="9705">SSHRRRSGAGARSGPSAGRPCRAPAARAGRRTPRRTGFWRQWTTWRPRCRPPRRAASAGCWRSRRASATCSSASARRCGRGLSRRVTG</sequence>
<organism evidence="1 2">
    <name type="scientific">Coemansia nantahalensis</name>
    <dbReference type="NCBI Taxonomy" id="2789366"/>
    <lineage>
        <taxon>Eukaryota</taxon>
        <taxon>Fungi</taxon>
        <taxon>Fungi incertae sedis</taxon>
        <taxon>Zoopagomycota</taxon>
        <taxon>Kickxellomycotina</taxon>
        <taxon>Kickxellomycetes</taxon>
        <taxon>Kickxellales</taxon>
        <taxon>Kickxellaceae</taxon>
        <taxon>Coemansia</taxon>
    </lineage>
</organism>
<evidence type="ECO:0000313" key="2">
    <source>
        <dbReference type="Proteomes" id="UP001140234"/>
    </source>
</evidence>